<name>A0A0F9JEI0_9ZZZZ</name>
<feature type="transmembrane region" description="Helical" evidence="1">
    <location>
        <begin position="20"/>
        <end position="45"/>
    </location>
</feature>
<organism evidence="2">
    <name type="scientific">marine sediment metagenome</name>
    <dbReference type="NCBI Taxonomy" id="412755"/>
    <lineage>
        <taxon>unclassified sequences</taxon>
        <taxon>metagenomes</taxon>
        <taxon>ecological metagenomes</taxon>
    </lineage>
</organism>
<feature type="transmembrane region" description="Helical" evidence="1">
    <location>
        <begin position="139"/>
        <end position="155"/>
    </location>
</feature>
<comment type="caution">
    <text evidence="2">The sequence shown here is derived from an EMBL/GenBank/DDBJ whole genome shotgun (WGS) entry which is preliminary data.</text>
</comment>
<reference evidence="2" key="1">
    <citation type="journal article" date="2015" name="Nature">
        <title>Complex archaea that bridge the gap between prokaryotes and eukaryotes.</title>
        <authorList>
            <person name="Spang A."/>
            <person name="Saw J.H."/>
            <person name="Jorgensen S.L."/>
            <person name="Zaremba-Niedzwiedzka K."/>
            <person name="Martijn J."/>
            <person name="Lind A.E."/>
            <person name="van Eijk R."/>
            <person name="Schleper C."/>
            <person name="Guy L."/>
            <person name="Ettema T.J."/>
        </authorList>
    </citation>
    <scope>NUCLEOTIDE SEQUENCE</scope>
</reference>
<keyword evidence="1" id="KW-1133">Transmembrane helix</keyword>
<feature type="transmembrane region" description="Helical" evidence="1">
    <location>
        <begin position="161"/>
        <end position="178"/>
    </location>
</feature>
<keyword evidence="1" id="KW-0812">Transmembrane</keyword>
<gene>
    <name evidence="2" type="ORF">LCGC14_1463230</name>
</gene>
<feature type="transmembrane region" description="Helical" evidence="1">
    <location>
        <begin position="81"/>
        <end position="104"/>
    </location>
</feature>
<evidence type="ECO:0000256" key="1">
    <source>
        <dbReference type="SAM" id="Phobius"/>
    </source>
</evidence>
<protein>
    <submittedName>
        <fullName evidence="2">Uncharacterized protein</fullName>
    </submittedName>
</protein>
<dbReference type="EMBL" id="LAZR01010210">
    <property type="protein sequence ID" value="KKM68209.1"/>
    <property type="molecule type" value="Genomic_DNA"/>
</dbReference>
<keyword evidence="1" id="KW-0472">Membrane</keyword>
<accession>A0A0F9JEI0</accession>
<dbReference type="AlphaFoldDB" id="A0A0F9JEI0"/>
<evidence type="ECO:0000313" key="2">
    <source>
        <dbReference type="EMBL" id="KKM68209.1"/>
    </source>
</evidence>
<feature type="transmembrane region" description="Helical" evidence="1">
    <location>
        <begin position="51"/>
        <end position="69"/>
    </location>
</feature>
<feature type="non-terminal residue" evidence="2">
    <location>
        <position position="215"/>
    </location>
</feature>
<proteinExistence type="predicted"/>
<feature type="transmembrane region" description="Helical" evidence="1">
    <location>
        <begin position="110"/>
        <end position="127"/>
    </location>
</feature>
<sequence>MERKKVAWYDSPGSGWVRDIWVLTHFPYTVWHLSYVVIGAALAPVLHWPTLGWTLLAFFLAMGVTAHCLDELKGRPLKTELPAVVLLTIAAVSIVGAGAIGVLVGLPRSLWILPTIIFGGFIVAAYNLEWFKGRFHTDLWFAVAWGAFPVITAYLAQTGQISWSIVFVALGALFYSLAQRELSKQSRFWRRKVTQVSGIYLCERKAGSFDQDEIL</sequence>